<proteinExistence type="predicted"/>
<dbReference type="Proteomes" id="UP000019681">
    <property type="component" value="Unassembled WGS sequence"/>
</dbReference>
<protein>
    <submittedName>
        <fullName evidence="1">Uncharacterized protein</fullName>
    </submittedName>
</protein>
<evidence type="ECO:0000313" key="2">
    <source>
        <dbReference type="Proteomes" id="UP000019681"/>
    </source>
</evidence>
<sequence>MLFGIRKLIFEIEYFAYSIYNIEIYGAEDDLIS</sequence>
<dbReference type="EMBL" id="AZQP01000029">
    <property type="protein sequence ID" value="EYE88100.1"/>
    <property type="molecule type" value="Genomic_DNA"/>
</dbReference>
<accession>A0A017RW22</accession>
<dbReference type="AlphaFoldDB" id="A0A017RW22"/>
<reference evidence="1 2" key="1">
    <citation type="journal article" date="2014" name="Genome Announc.">
        <title>Draft Genome Sequence of Fervidicella metallireducens Strain AeBT, an Iron-Reducing Thermoanaerobe from the Great Artesian Basin.</title>
        <authorList>
            <person name="Patel B.K."/>
        </authorList>
    </citation>
    <scope>NUCLEOTIDE SEQUENCE [LARGE SCALE GENOMIC DNA]</scope>
    <source>
        <strain evidence="1 2">AeB</strain>
    </source>
</reference>
<evidence type="ECO:0000313" key="1">
    <source>
        <dbReference type="EMBL" id="EYE88100.1"/>
    </source>
</evidence>
<keyword evidence="2" id="KW-1185">Reference proteome</keyword>
<organism evidence="1 2">
    <name type="scientific">Fervidicella metallireducens AeB</name>
    <dbReference type="NCBI Taxonomy" id="1403537"/>
    <lineage>
        <taxon>Bacteria</taxon>
        <taxon>Bacillati</taxon>
        <taxon>Bacillota</taxon>
        <taxon>Clostridia</taxon>
        <taxon>Eubacteriales</taxon>
        <taxon>Clostridiaceae</taxon>
        <taxon>Fervidicella</taxon>
    </lineage>
</organism>
<comment type="caution">
    <text evidence="1">The sequence shown here is derived from an EMBL/GenBank/DDBJ whole genome shotgun (WGS) entry which is preliminary data.</text>
</comment>
<name>A0A017RW22_9CLOT</name>
<gene>
    <name evidence="1" type="ORF">Q428_09715</name>
</gene>